<reference evidence="2" key="1">
    <citation type="submission" date="2016-09" db="EMBL/GenBank/DDBJ databases">
        <authorList>
            <person name="Lysoe E."/>
        </authorList>
    </citation>
    <scope>NUCLEOTIDE SEQUENCE [LARGE SCALE GENOMIC DNA]</scope>
    <source>
        <strain evidence="2">LJ96T</strain>
    </source>
</reference>
<sequence>MKTMFALMAMTGLAIATNVSAQQAMDPHMAGMEHAAQPADAQGVGVIKAVDTTKGTVTLQHEAISAMGWPAMTMVFKVASPDLLSAAKVGDRVHFGLRPSGMGGTVTSIMPAN</sequence>
<accession>A0A0G9H900</accession>
<dbReference type="OrthoDB" id="5771277at2"/>
<dbReference type="RefSeq" id="WP_046968627.1">
    <property type="nucleotide sequence ID" value="NZ_CP017480.1"/>
</dbReference>
<dbReference type="InterPro" id="IPR021647">
    <property type="entry name" value="CusF_Ec"/>
</dbReference>
<proteinExistence type="predicted"/>
<organism evidence="1 2">
    <name type="scientific">Luteibacter rhizovicinus DSM 16549</name>
    <dbReference type="NCBI Taxonomy" id="1440763"/>
    <lineage>
        <taxon>Bacteria</taxon>
        <taxon>Pseudomonadati</taxon>
        <taxon>Pseudomonadota</taxon>
        <taxon>Gammaproteobacteria</taxon>
        <taxon>Lysobacterales</taxon>
        <taxon>Rhodanobacteraceae</taxon>
        <taxon>Luteibacter</taxon>
    </lineage>
</organism>
<dbReference type="PATRIC" id="fig|1440763.5.peg.3178"/>
<dbReference type="EMBL" id="CP017480">
    <property type="protein sequence ID" value="APG04260.1"/>
    <property type="molecule type" value="Genomic_DNA"/>
</dbReference>
<evidence type="ECO:0000313" key="1">
    <source>
        <dbReference type="EMBL" id="APG04260.1"/>
    </source>
</evidence>
<dbReference type="STRING" id="1440763.BJI69_10375"/>
<dbReference type="Pfam" id="PF11604">
    <property type="entry name" value="CusF_Ec"/>
    <property type="match status" value="1"/>
</dbReference>
<name>A0A0G9H900_9GAMM</name>
<evidence type="ECO:0000313" key="2">
    <source>
        <dbReference type="Proteomes" id="UP000182987"/>
    </source>
</evidence>
<keyword evidence="2" id="KW-1185">Reference proteome</keyword>
<dbReference type="InterPro" id="IPR042230">
    <property type="entry name" value="CusF_sf"/>
</dbReference>
<dbReference type="AlphaFoldDB" id="A0A0G9H900"/>
<dbReference type="Gene3D" id="2.40.50.320">
    <property type="entry name" value="Copper binding periplasmic protein CusF"/>
    <property type="match status" value="1"/>
</dbReference>
<gene>
    <name evidence="1" type="ORF">BJI69_10375</name>
</gene>
<dbReference type="Proteomes" id="UP000182987">
    <property type="component" value="Chromosome"/>
</dbReference>
<protein>
    <submittedName>
        <fullName evidence="1">Copper-binding protein</fullName>
    </submittedName>
</protein>
<dbReference type="KEGG" id="lrz:BJI69_10375"/>